<dbReference type="InterPro" id="IPR043971">
    <property type="entry name" value="FUZ/MON1/HPS1_longin_2"/>
</dbReference>
<dbReference type="PANTHER" id="PTHR13027">
    <property type="entry name" value="SAND PROTEIN-RELATED"/>
    <property type="match status" value="1"/>
</dbReference>
<dbReference type="GO" id="GO:0035658">
    <property type="term" value="C:Mon1-Ccz1 complex"/>
    <property type="evidence" value="ECO:0007669"/>
    <property type="project" value="TreeGrafter"/>
</dbReference>
<dbReference type="AlphaFoldDB" id="A0A8J2T5R3"/>
<dbReference type="Pfam" id="PF19038">
    <property type="entry name" value="Fuz_longin_3"/>
    <property type="match status" value="1"/>
</dbReference>
<evidence type="ECO:0000313" key="8">
    <source>
        <dbReference type="EMBL" id="CDF88550.1"/>
    </source>
</evidence>
<keyword evidence="9" id="KW-1185">Reference proteome</keyword>
<dbReference type="GO" id="GO:0000329">
    <property type="term" value="C:fungal-type vacuole membrane"/>
    <property type="evidence" value="ECO:0007669"/>
    <property type="project" value="TreeGrafter"/>
</dbReference>
<evidence type="ECO:0000256" key="2">
    <source>
        <dbReference type="ARBA" id="ARBA00008968"/>
    </source>
</evidence>
<evidence type="ECO:0000259" key="7">
    <source>
        <dbReference type="Pfam" id="PF19038"/>
    </source>
</evidence>
<name>A0A8J2T5R3_ZYGB2</name>
<dbReference type="InterPro" id="IPR004353">
    <property type="entry name" value="Mon1"/>
</dbReference>
<organism evidence="8 9">
    <name type="scientific">Zygosaccharomyces bailii (strain CLIB 213 / ATCC 58445 / CBS 680 / BCRC 21525 / NBRC 1098 / NCYC 1416 / NRRL Y-2227)</name>
    <dbReference type="NCBI Taxonomy" id="1333698"/>
    <lineage>
        <taxon>Eukaryota</taxon>
        <taxon>Fungi</taxon>
        <taxon>Dikarya</taxon>
        <taxon>Ascomycota</taxon>
        <taxon>Saccharomycotina</taxon>
        <taxon>Saccharomycetes</taxon>
        <taxon>Saccharomycetales</taxon>
        <taxon>Saccharomycetaceae</taxon>
        <taxon>Zygosaccharomyces</taxon>
    </lineage>
</organism>
<sequence>MDVDEAYLDERRERSVGEPLCLPPTAAEPTTSINLAQTLFQPTEFDESLEEQLAQSIGSIDRRQPCVSTEVPSVFAQDLSGHDEDKNFLILTSAGKPIYAMRDCEAVISYMGVIHTIMSYFKLKESTDLRCIDCGSRHRFAFLDREPIVLVACSSRGETSNELFNQLDFLHSYLLSSLSERQLSRIFTKRQNFDLRHFLEATDFENLDKICSLFCHGFYPGFVLGALRSLSLRKSYRLQLHEAMSQQLANETDLPRGTLLYGLIVAPDNKLCSVLRPRGHTLHTTDLHLLFTLIFHRFQKLDDSQELWVPICFPKFNANGFLYCYIKFLPHGNSVLVLISAQKDAFFSLKSFADKLVKEITAKGLLVHIQNSQGFKISDIPAPLVHHFLYKSKKHVQYVMPELVYATNQIDPEHLLEYEHKFMTYYQQIHNSMIRDDGTPFNKSCLNFVRWDADAPEPTEEPIAMMGLGWISPKFELYLICNNGVEDKHIVLESAKKIVAWCRKHESRLFVNEGAIF</sequence>
<dbReference type="GO" id="GO:0016192">
    <property type="term" value="P:vesicle-mediated transport"/>
    <property type="evidence" value="ECO:0007669"/>
    <property type="project" value="InterPro"/>
</dbReference>
<keyword evidence="4" id="KW-0967">Endosome</keyword>
<gene>
    <name evidence="8" type="ORF">BN860_12860g</name>
</gene>
<keyword evidence="4" id="KW-0813">Transport</keyword>
<dbReference type="Proteomes" id="UP000019375">
    <property type="component" value="Unassembled WGS sequence"/>
</dbReference>
<dbReference type="PANTHER" id="PTHR13027:SF7">
    <property type="entry name" value="VACUOLAR FUSION PROTEIN MON1 HOMOLOG"/>
    <property type="match status" value="1"/>
</dbReference>
<feature type="domain" description="FUZ/MON1/HPS1 first Longin" evidence="5">
    <location>
        <begin position="86"/>
        <end position="209"/>
    </location>
</feature>
<keyword evidence="4" id="KW-0472">Membrane</keyword>
<dbReference type="EMBL" id="HG316455">
    <property type="protein sequence ID" value="CDF88550.1"/>
    <property type="molecule type" value="Genomic_DNA"/>
</dbReference>
<comment type="subcellular location">
    <subcellularLocation>
        <location evidence="4">Endosome</location>
        <location evidence="4">Multivesicular body membrane</location>
        <topology evidence="4">Peripheral membrane protein</topology>
    </subcellularLocation>
    <subcellularLocation>
        <location evidence="1 4">Prevacuolar compartment membrane</location>
        <topology evidence="1 4">Peripheral membrane protein</topology>
    </subcellularLocation>
    <subcellularLocation>
        <location evidence="4">Vacuole membrane</location>
        <topology evidence="4">Peripheral membrane protein</topology>
    </subcellularLocation>
</comment>
<evidence type="ECO:0000256" key="1">
    <source>
        <dbReference type="ARBA" id="ARBA00004380"/>
    </source>
</evidence>
<reference evidence="9" key="1">
    <citation type="journal article" date="2013" name="Genome Announc.">
        <title>Genome sequence of the food spoilage yeast Zygosaccharomyces bailii CLIB 213(T).</title>
        <authorList>
            <person name="Galeote V."/>
            <person name="Bigey F."/>
            <person name="Devillers H."/>
            <person name="Neuveglise C."/>
            <person name="Dequin S."/>
        </authorList>
    </citation>
    <scope>NUCLEOTIDE SEQUENCE [LARGE SCALE GENOMIC DNA]</scope>
    <source>
        <strain evidence="9">CLIB 213 / ATCC 58445 / CBS 680 / CCRC 21525 / NBRC 1098 / NCYC 1416 / NRRL Y-2227</strain>
    </source>
</reference>
<evidence type="ECO:0000256" key="3">
    <source>
        <dbReference type="ARBA" id="ARBA00018132"/>
    </source>
</evidence>
<evidence type="ECO:0000259" key="5">
    <source>
        <dbReference type="Pfam" id="PF19036"/>
    </source>
</evidence>
<dbReference type="GO" id="GO:0006623">
    <property type="term" value="P:protein targeting to vacuole"/>
    <property type="evidence" value="ECO:0007669"/>
    <property type="project" value="UniProtKB-UniRule"/>
</dbReference>
<protein>
    <recommendedName>
        <fullName evidence="3 4">Vacuolar fusion protein MON1</fullName>
    </recommendedName>
</protein>
<dbReference type="Pfam" id="PF19037">
    <property type="entry name" value="Fuz_longin_2"/>
    <property type="match status" value="1"/>
</dbReference>
<dbReference type="OrthoDB" id="272411at2759"/>
<dbReference type="InterPro" id="IPR043970">
    <property type="entry name" value="FUZ/MON1/HPS1_longin_3"/>
</dbReference>
<feature type="domain" description="FUZ/MON1/HPS1 second Longin" evidence="6">
    <location>
        <begin position="258"/>
        <end position="357"/>
    </location>
</feature>
<dbReference type="GO" id="GO:0006914">
    <property type="term" value="P:autophagy"/>
    <property type="evidence" value="ECO:0007669"/>
    <property type="project" value="UniProtKB-UniRule"/>
</dbReference>
<keyword evidence="4" id="KW-0653">Protein transport</keyword>
<evidence type="ECO:0000313" key="9">
    <source>
        <dbReference type="Proteomes" id="UP000019375"/>
    </source>
</evidence>
<comment type="similarity">
    <text evidence="2 4">Belongs to the MON1/SAND family.</text>
</comment>
<dbReference type="GO" id="GO:0032585">
    <property type="term" value="C:multivesicular body membrane"/>
    <property type="evidence" value="ECO:0007669"/>
    <property type="project" value="UniProtKB-SubCell"/>
</dbReference>
<evidence type="ECO:0000256" key="4">
    <source>
        <dbReference type="RuleBase" id="RU367048"/>
    </source>
</evidence>
<dbReference type="Pfam" id="PF19036">
    <property type="entry name" value="Fuz_longin_1"/>
    <property type="match status" value="1"/>
</dbReference>
<proteinExistence type="inferred from homology"/>
<feature type="domain" description="FUZ/MON1/HPS1 third Longin" evidence="7">
    <location>
        <begin position="385"/>
        <end position="506"/>
    </location>
</feature>
<dbReference type="InterPro" id="IPR043972">
    <property type="entry name" value="FUZ/MON1/HPS1_longin_1"/>
</dbReference>
<accession>A0A8J2T5R3</accession>
<keyword evidence="4" id="KW-0072">Autophagy</keyword>
<comment type="function">
    <text evidence="4">Required for multiple vacuole delivery pathways including the cytoplasm to vacuole transport (Cvt), autophagy, pexophagy and endocytosis.</text>
</comment>
<evidence type="ECO:0000259" key="6">
    <source>
        <dbReference type="Pfam" id="PF19037"/>
    </source>
</evidence>
<keyword evidence="4" id="KW-0926">Vacuole</keyword>
<dbReference type="PRINTS" id="PR01546">
    <property type="entry name" value="YEAST73DUF"/>
</dbReference>